<dbReference type="KEGG" id="clac:EG342_14085"/>
<accession>A0A3G6RPB6</accession>
<dbReference type="Proteomes" id="UP000236262">
    <property type="component" value="Unassembled WGS sequence"/>
</dbReference>
<sequence length="148" mass="17121">MEITKDIIYQVYAGKKSRKIIDLILATFIPDYEKLNPDYACKPNDQNYIFKTEDEMVNYFIGNTGISQTFYWNKYQDNPYHIMVGANITDDDQLIISLTIAGNDEIGEKYFSQLKEILQSNIGIISYIDPVEYENGKDFISKYSGSHL</sequence>
<dbReference type="EMBL" id="PPEH01000007">
    <property type="protein sequence ID" value="PNW12394.1"/>
    <property type="molecule type" value="Genomic_DNA"/>
</dbReference>
<name>A0A3G6RPB6_CHRLC</name>
<evidence type="ECO:0000313" key="2">
    <source>
        <dbReference type="EMBL" id="PNW12394.1"/>
    </source>
</evidence>
<reference evidence="1 4" key="2">
    <citation type="submission" date="2018-11" db="EMBL/GenBank/DDBJ databases">
        <title>Proposal to divide the Flavobacteriaceae and reorganize its genera based on Amino Acid Identity values calculated from whole genome sequences.</title>
        <authorList>
            <person name="Nicholson A.C."/>
            <person name="Gulvik C.A."/>
            <person name="Whitney A.M."/>
            <person name="Humrighouse B.W."/>
            <person name="Bell M."/>
            <person name="Holmes B."/>
            <person name="Steigerwalt A.G."/>
            <person name="Villarma A."/>
            <person name="Sheth M."/>
            <person name="Batra D."/>
            <person name="Pryor J."/>
            <person name="Bernardet J.-F."/>
            <person name="Hugo C."/>
            <person name="Kampfer P."/>
            <person name="Newman J."/>
            <person name="McQuiston J.R."/>
        </authorList>
    </citation>
    <scope>NUCLEOTIDE SEQUENCE [LARGE SCALE GENOMIC DNA]</scope>
    <source>
        <strain evidence="1 4">KC_1864</strain>
    </source>
</reference>
<dbReference type="OrthoDB" id="1258277at2"/>
<dbReference type="Proteomes" id="UP000279972">
    <property type="component" value="Chromosome"/>
</dbReference>
<dbReference type="RefSeq" id="WP_103292975.1">
    <property type="nucleotide sequence ID" value="NZ_CP033924.1"/>
</dbReference>
<dbReference type="EMBL" id="CP033924">
    <property type="protein sequence ID" value="AZA82938.1"/>
    <property type="molecule type" value="Genomic_DNA"/>
</dbReference>
<dbReference type="AlphaFoldDB" id="A0A3G6RPB6"/>
<evidence type="ECO:0000313" key="4">
    <source>
        <dbReference type="Proteomes" id="UP000279972"/>
    </source>
</evidence>
<reference evidence="2 3" key="1">
    <citation type="submission" date="2018-01" db="EMBL/GenBank/DDBJ databases">
        <title>Draft genome sequences of Chryseobacterium lactis NCTC11390, Chryseobacterium oncorhynchi 701B-08, and Chryseobacterium viscerum 687B-08.</title>
        <authorList>
            <person name="Jeong J.-J."/>
            <person name="Lee Y.J."/>
            <person name="Park B."/>
            <person name="Choi I.-G."/>
            <person name="Kim K.D."/>
        </authorList>
    </citation>
    <scope>NUCLEOTIDE SEQUENCE [LARGE SCALE GENOMIC DNA]</scope>
    <source>
        <strain evidence="2 3">NCTC11390</strain>
    </source>
</reference>
<keyword evidence="4" id="KW-1185">Reference proteome</keyword>
<organism evidence="2 3">
    <name type="scientific">Chryseobacterium lactis</name>
    <dbReference type="NCBI Taxonomy" id="1241981"/>
    <lineage>
        <taxon>Bacteria</taxon>
        <taxon>Pseudomonadati</taxon>
        <taxon>Bacteroidota</taxon>
        <taxon>Flavobacteriia</taxon>
        <taxon>Flavobacteriales</taxon>
        <taxon>Weeksellaceae</taxon>
        <taxon>Chryseobacterium group</taxon>
        <taxon>Chryseobacterium</taxon>
    </lineage>
</organism>
<gene>
    <name evidence="2" type="ORF">C1637_17665</name>
    <name evidence="1" type="ORF">EG342_14085</name>
</gene>
<protein>
    <submittedName>
        <fullName evidence="2">Uncharacterized protein</fullName>
    </submittedName>
</protein>
<evidence type="ECO:0000313" key="1">
    <source>
        <dbReference type="EMBL" id="AZA82938.1"/>
    </source>
</evidence>
<proteinExistence type="predicted"/>
<evidence type="ECO:0000313" key="3">
    <source>
        <dbReference type="Proteomes" id="UP000236262"/>
    </source>
</evidence>